<dbReference type="InterPro" id="IPR009305">
    <property type="entry name" value="Mpo1-like"/>
</dbReference>
<dbReference type="RefSeq" id="XP_040741402.1">
    <property type="nucleotide sequence ID" value="XM_040885683.1"/>
</dbReference>
<dbReference type="OrthoDB" id="2124888at2759"/>
<dbReference type="PANTHER" id="PTHR28026">
    <property type="entry name" value="DUF962 DOMAIN PROTEIN (AFU_ORTHOLOGUE AFUA_8G05310)"/>
    <property type="match status" value="1"/>
</dbReference>
<evidence type="ECO:0000313" key="2">
    <source>
        <dbReference type="EMBL" id="ORX67515.1"/>
    </source>
</evidence>
<accession>A0A1Y1W2K8</accession>
<feature type="transmembrane region" description="Helical" evidence="1">
    <location>
        <begin position="151"/>
        <end position="171"/>
    </location>
</feature>
<proteinExistence type="predicted"/>
<feature type="transmembrane region" description="Helical" evidence="1">
    <location>
        <begin position="76"/>
        <end position="105"/>
    </location>
</feature>
<dbReference type="GeneID" id="63802331"/>
<name>A0A1Y1W2K8_9FUNG</name>
<feature type="transmembrane region" description="Helical" evidence="1">
    <location>
        <begin position="117"/>
        <end position="139"/>
    </location>
</feature>
<evidence type="ECO:0000313" key="3">
    <source>
        <dbReference type="Proteomes" id="UP000193922"/>
    </source>
</evidence>
<dbReference type="Pfam" id="PF06127">
    <property type="entry name" value="Mpo1-like"/>
    <property type="match status" value="1"/>
</dbReference>
<keyword evidence="3" id="KW-1185">Reference proteome</keyword>
<dbReference type="GO" id="GO:0016020">
    <property type="term" value="C:membrane"/>
    <property type="evidence" value="ECO:0007669"/>
    <property type="project" value="GOC"/>
</dbReference>
<dbReference type="GO" id="GO:0005783">
    <property type="term" value="C:endoplasmic reticulum"/>
    <property type="evidence" value="ECO:0007669"/>
    <property type="project" value="TreeGrafter"/>
</dbReference>
<keyword evidence="1" id="KW-0472">Membrane</keyword>
<evidence type="ECO:0000256" key="1">
    <source>
        <dbReference type="SAM" id="Phobius"/>
    </source>
</evidence>
<organism evidence="2 3">
    <name type="scientific">Linderina pennispora</name>
    <dbReference type="NCBI Taxonomy" id="61395"/>
    <lineage>
        <taxon>Eukaryota</taxon>
        <taxon>Fungi</taxon>
        <taxon>Fungi incertae sedis</taxon>
        <taxon>Zoopagomycota</taxon>
        <taxon>Kickxellomycotina</taxon>
        <taxon>Kickxellomycetes</taxon>
        <taxon>Kickxellales</taxon>
        <taxon>Kickxellaceae</taxon>
        <taxon>Linderina</taxon>
    </lineage>
</organism>
<dbReference type="EMBL" id="MCFD01000012">
    <property type="protein sequence ID" value="ORX67515.1"/>
    <property type="molecule type" value="Genomic_DNA"/>
</dbReference>
<keyword evidence="1" id="KW-1133">Transmembrane helix</keyword>
<keyword evidence="1" id="KW-0812">Transmembrane</keyword>
<dbReference type="AlphaFoldDB" id="A0A1Y1W2K8"/>
<dbReference type="PANTHER" id="PTHR28026:SF9">
    <property type="entry name" value="2-HYDROXY-PALMITIC ACID DIOXYGENASE MPO1"/>
    <property type="match status" value="1"/>
</dbReference>
<comment type="caution">
    <text evidence="2">The sequence shown here is derived from an EMBL/GenBank/DDBJ whole genome shotgun (WGS) entry which is preliminary data.</text>
</comment>
<dbReference type="Proteomes" id="UP000193922">
    <property type="component" value="Unassembled WGS sequence"/>
</dbReference>
<gene>
    <name evidence="2" type="ORF">DL89DRAFT_259388</name>
</gene>
<reference evidence="2 3" key="1">
    <citation type="submission" date="2016-07" db="EMBL/GenBank/DDBJ databases">
        <title>Pervasive Adenine N6-methylation of Active Genes in Fungi.</title>
        <authorList>
            <consortium name="DOE Joint Genome Institute"/>
            <person name="Mondo S.J."/>
            <person name="Dannebaum R.O."/>
            <person name="Kuo R.C."/>
            <person name="Labutti K."/>
            <person name="Haridas S."/>
            <person name="Kuo A."/>
            <person name="Salamov A."/>
            <person name="Ahrendt S.R."/>
            <person name="Lipzen A."/>
            <person name="Sullivan W."/>
            <person name="Andreopoulos W.B."/>
            <person name="Clum A."/>
            <person name="Lindquist E."/>
            <person name="Daum C."/>
            <person name="Ramamoorthy G.K."/>
            <person name="Gryganskyi A."/>
            <person name="Culley D."/>
            <person name="Magnuson J.K."/>
            <person name="James T.Y."/>
            <person name="O'Malley M.A."/>
            <person name="Stajich J.E."/>
            <person name="Spatafora J.W."/>
            <person name="Visel A."/>
            <person name="Grigoriev I.V."/>
        </authorList>
    </citation>
    <scope>NUCLEOTIDE SEQUENCE [LARGE SCALE GENOMIC DNA]</scope>
    <source>
        <strain evidence="2 3">ATCC 12442</strain>
    </source>
</reference>
<protein>
    <submittedName>
        <fullName evidence="2">DUF962-domain-containing protein</fullName>
    </submittedName>
</protein>
<feature type="transmembrane region" description="Helical" evidence="1">
    <location>
        <begin position="21"/>
        <end position="42"/>
    </location>
</feature>
<sequence>MPRLFDLRYQFVKYGEYHNNPVNIAIHIVFVPTIMWTAIALLTSLTPQDLLPIPAPLSALLELLPGPAPLGNFPTWLIFGFLAFHIALEPIAGLLSAPFTYTIIVTAEQFALNNENAVAWASALFVVSWIVQFIGHGVFEKRAPALLDNLVQAFVMAPFFVFLEILFKLGYRPSLDRELRSKVGVKILEFRSKNYGSMKQTNK</sequence>
<dbReference type="GO" id="GO:0046521">
    <property type="term" value="P:sphingoid catabolic process"/>
    <property type="evidence" value="ECO:0007669"/>
    <property type="project" value="TreeGrafter"/>
</dbReference>